<reference evidence="2 4" key="1">
    <citation type="journal article" date="2011" name="Nature">
        <title>The Medicago genome provides insight into the evolution of rhizobial symbioses.</title>
        <authorList>
            <person name="Young N.D."/>
            <person name="Debelle F."/>
            <person name="Oldroyd G.E."/>
            <person name="Geurts R."/>
            <person name="Cannon S.B."/>
            <person name="Udvardi M.K."/>
            <person name="Benedito V.A."/>
            <person name="Mayer K.F."/>
            <person name="Gouzy J."/>
            <person name="Schoof H."/>
            <person name="Van de Peer Y."/>
            <person name="Proost S."/>
            <person name="Cook D.R."/>
            <person name="Meyers B.C."/>
            <person name="Spannagl M."/>
            <person name="Cheung F."/>
            <person name="De Mita S."/>
            <person name="Krishnakumar V."/>
            <person name="Gundlach H."/>
            <person name="Zhou S."/>
            <person name="Mudge J."/>
            <person name="Bharti A.K."/>
            <person name="Murray J.D."/>
            <person name="Naoumkina M.A."/>
            <person name="Rosen B."/>
            <person name="Silverstein K.A."/>
            <person name="Tang H."/>
            <person name="Rombauts S."/>
            <person name="Zhao P.X."/>
            <person name="Zhou P."/>
            <person name="Barbe V."/>
            <person name="Bardou P."/>
            <person name="Bechner M."/>
            <person name="Bellec A."/>
            <person name="Berger A."/>
            <person name="Berges H."/>
            <person name="Bidwell S."/>
            <person name="Bisseling T."/>
            <person name="Choisne N."/>
            <person name="Couloux A."/>
            <person name="Denny R."/>
            <person name="Deshpande S."/>
            <person name="Dai X."/>
            <person name="Doyle J.J."/>
            <person name="Dudez A.M."/>
            <person name="Farmer A.D."/>
            <person name="Fouteau S."/>
            <person name="Franken C."/>
            <person name="Gibelin C."/>
            <person name="Gish J."/>
            <person name="Goldstein S."/>
            <person name="Gonzalez A.J."/>
            <person name="Green P.J."/>
            <person name="Hallab A."/>
            <person name="Hartog M."/>
            <person name="Hua A."/>
            <person name="Humphray S.J."/>
            <person name="Jeong D.H."/>
            <person name="Jing Y."/>
            <person name="Jocker A."/>
            <person name="Kenton S.M."/>
            <person name="Kim D.J."/>
            <person name="Klee K."/>
            <person name="Lai H."/>
            <person name="Lang C."/>
            <person name="Lin S."/>
            <person name="Macmil S.L."/>
            <person name="Magdelenat G."/>
            <person name="Matthews L."/>
            <person name="McCorrison J."/>
            <person name="Monaghan E.L."/>
            <person name="Mun J.H."/>
            <person name="Najar F.Z."/>
            <person name="Nicholson C."/>
            <person name="Noirot C."/>
            <person name="O'Bleness M."/>
            <person name="Paule C.R."/>
            <person name="Poulain J."/>
            <person name="Prion F."/>
            <person name="Qin B."/>
            <person name="Qu C."/>
            <person name="Retzel E.F."/>
            <person name="Riddle C."/>
            <person name="Sallet E."/>
            <person name="Samain S."/>
            <person name="Samson N."/>
            <person name="Sanders I."/>
            <person name="Saurat O."/>
            <person name="Scarpelli C."/>
            <person name="Schiex T."/>
            <person name="Segurens B."/>
            <person name="Severin A.J."/>
            <person name="Sherrier D.J."/>
            <person name="Shi R."/>
            <person name="Sims S."/>
            <person name="Singer S.R."/>
            <person name="Sinharoy S."/>
            <person name="Sterck L."/>
            <person name="Viollet A."/>
            <person name="Wang B.B."/>
            <person name="Wang K."/>
            <person name="Wang M."/>
            <person name="Wang X."/>
            <person name="Warfsmann J."/>
            <person name="Weissenbach J."/>
            <person name="White D.D."/>
            <person name="White J.D."/>
            <person name="Wiley G.B."/>
            <person name="Wincker P."/>
            <person name="Xing Y."/>
            <person name="Yang L."/>
            <person name="Yao Z."/>
            <person name="Ying F."/>
            <person name="Zhai J."/>
            <person name="Zhou L."/>
            <person name="Zuber A."/>
            <person name="Denarie J."/>
            <person name="Dixon R.A."/>
            <person name="May G.D."/>
            <person name="Schwartz D.C."/>
            <person name="Rogers J."/>
            <person name="Quetier F."/>
            <person name="Town C.D."/>
            <person name="Roe B.A."/>
        </authorList>
    </citation>
    <scope>NUCLEOTIDE SEQUENCE [LARGE SCALE GENOMIC DNA]</scope>
    <source>
        <strain evidence="2">A17</strain>
        <strain evidence="3 4">cv. Jemalong A17</strain>
    </source>
</reference>
<evidence type="ECO:0000256" key="1">
    <source>
        <dbReference type="SAM" id="MobiDB-lite"/>
    </source>
</evidence>
<protein>
    <submittedName>
        <fullName evidence="2 3">Uncharacterized protein</fullName>
    </submittedName>
</protein>
<dbReference type="AlphaFoldDB" id="A0A072UPE8"/>
<organism evidence="2 4">
    <name type="scientific">Medicago truncatula</name>
    <name type="common">Barrel medic</name>
    <name type="synonym">Medicago tribuloides</name>
    <dbReference type="NCBI Taxonomy" id="3880"/>
    <lineage>
        <taxon>Eukaryota</taxon>
        <taxon>Viridiplantae</taxon>
        <taxon>Streptophyta</taxon>
        <taxon>Embryophyta</taxon>
        <taxon>Tracheophyta</taxon>
        <taxon>Spermatophyta</taxon>
        <taxon>Magnoliopsida</taxon>
        <taxon>eudicotyledons</taxon>
        <taxon>Gunneridae</taxon>
        <taxon>Pentapetalae</taxon>
        <taxon>rosids</taxon>
        <taxon>fabids</taxon>
        <taxon>Fabales</taxon>
        <taxon>Fabaceae</taxon>
        <taxon>Papilionoideae</taxon>
        <taxon>50 kb inversion clade</taxon>
        <taxon>NPAAA clade</taxon>
        <taxon>Hologalegina</taxon>
        <taxon>IRL clade</taxon>
        <taxon>Trifolieae</taxon>
        <taxon>Medicago</taxon>
    </lineage>
</organism>
<sequence length="90" mass="10436">MEWNDMKIVQSNHLTNQGKRWLASQSVGKFRSVTLKNSSRVDAESKCSCVDHKLSVNRIIKRQKLSDKGHSDRLEREHKSIYLGDTHRNS</sequence>
<evidence type="ECO:0000313" key="4">
    <source>
        <dbReference type="Proteomes" id="UP000002051"/>
    </source>
</evidence>
<name>A0A072UPE8_MEDTR</name>
<reference evidence="2 4" key="2">
    <citation type="journal article" date="2014" name="BMC Genomics">
        <title>An improved genome release (version Mt4.0) for the model legume Medicago truncatula.</title>
        <authorList>
            <person name="Tang H."/>
            <person name="Krishnakumar V."/>
            <person name="Bidwell S."/>
            <person name="Rosen B."/>
            <person name="Chan A."/>
            <person name="Zhou S."/>
            <person name="Gentzbittel L."/>
            <person name="Childs K.L."/>
            <person name="Yandell M."/>
            <person name="Gundlach H."/>
            <person name="Mayer K.F."/>
            <person name="Schwartz D.C."/>
            <person name="Town C.D."/>
        </authorList>
    </citation>
    <scope>GENOME REANNOTATION</scope>
    <source>
        <strain evidence="2">A17</strain>
        <strain evidence="3 4">cv. Jemalong A17</strain>
    </source>
</reference>
<gene>
    <name evidence="2" type="ordered locus">MTR_4g102910</name>
</gene>
<dbReference type="HOGENOM" id="CLU_2444189_0_0_1"/>
<feature type="region of interest" description="Disordered" evidence="1">
    <location>
        <begin position="65"/>
        <end position="90"/>
    </location>
</feature>
<keyword evidence="4" id="KW-1185">Reference proteome</keyword>
<proteinExistence type="predicted"/>
<evidence type="ECO:0000313" key="2">
    <source>
        <dbReference type="EMBL" id="KEH31719.1"/>
    </source>
</evidence>
<dbReference type="EMBL" id="CM001220">
    <property type="protein sequence ID" value="KEH31719.1"/>
    <property type="molecule type" value="Genomic_DNA"/>
</dbReference>
<dbReference type="EnsemblPlants" id="KEH31719">
    <property type="protein sequence ID" value="KEH31719"/>
    <property type="gene ID" value="MTR_4g102910"/>
</dbReference>
<accession>A0A072UPE8</accession>
<evidence type="ECO:0000313" key="3">
    <source>
        <dbReference type="EnsemblPlants" id="KEH31719"/>
    </source>
</evidence>
<reference evidence="3" key="3">
    <citation type="submission" date="2015-04" db="UniProtKB">
        <authorList>
            <consortium name="EnsemblPlants"/>
        </authorList>
    </citation>
    <scope>IDENTIFICATION</scope>
    <source>
        <strain evidence="3">cv. Jemalong A17</strain>
    </source>
</reference>
<dbReference type="Proteomes" id="UP000002051">
    <property type="component" value="Chromosome 4"/>
</dbReference>